<dbReference type="Proteomes" id="UP001430953">
    <property type="component" value="Unassembled WGS sequence"/>
</dbReference>
<name>A0AAW2G161_9HYME</name>
<reference evidence="1 2" key="1">
    <citation type="submission" date="2023-03" db="EMBL/GenBank/DDBJ databases">
        <title>High recombination rates correlate with genetic variation in Cardiocondyla obscurior ants.</title>
        <authorList>
            <person name="Errbii M."/>
        </authorList>
    </citation>
    <scope>NUCLEOTIDE SEQUENCE [LARGE SCALE GENOMIC DNA]</scope>
    <source>
        <strain evidence="1">Alpha-2009</strain>
        <tissue evidence="1">Whole body</tissue>
    </source>
</reference>
<gene>
    <name evidence="1" type="ORF">PUN28_008126</name>
</gene>
<protein>
    <submittedName>
        <fullName evidence="1">Uncharacterized protein</fullName>
    </submittedName>
</protein>
<dbReference type="AlphaFoldDB" id="A0AAW2G161"/>
<sequence length="47" mass="5658">MYRAGRFEISSQIEPPDIICNRWLLSRNFERSSARYRVYVSLFKLST</sequence>
<accession>A0AAW2G161</accession>
<evidence type="ECO:0000313" key="1">
    <source>
        <dbReference type="EMBL" id="KAL0120247.1"/>
    </source>
</evidence>
<organism evidence="1 2">
    <name type="scientific">Cardiocondyla obscurior</name>
    <dbReference type="NCBI Taxonomy" id="286306"/>
    <lineage>
        <taxon>Eukaryota</taxon>
        <taxon>Metazoa</taxon>
        <taxon>Ecdysozoa</taxon>
        <taxon>Arthropoda</taxon>
        <taxon>Hexapoda</taxon>
        <taxon>Insecta</taxon>
        <taxon>Pterygota</taxon>
        <taxon>Neoptera</taxon>
        <taxon>Endopterygota</taxon>
        <taxon>Hymenoptera</taxon>
        <taxon>Apocrita</taxon>
        <taxon>Aculeata</taxon>
        <taxon>Formicoidea</taxon>
        <taxon>Formicidae</taxon>
        <taxon>Myrmicinae</taxon>
        <taxon>Cardiocondyla</taxon>
    </lineage>
</organism>
<proteinExistence type="predicted"/>
<keyword evidence="2" id="KW-1185">Reference proteome</keyword>
<evidence type="ECO:0000313" key="2">
    <source>
        <dbReference type="Proteomes" id="UP001430953"/>
    </source>
</evidence>
<comment type="caution">
    <text evidence="1">The sequence shown here is derived from an EMBL/GenBank/DDBJ whole genome shotgun (WGS) entry which is preliminary data.</text>
</comment>
<dbReference type="EMBL" id="JADYXP020000007">
    <property type="protein sequence ID" value="KAL0120247.1"/>
    <property type="molecule type" value="Genomic_DNA"/>
</dbReference>